<comment type="caution">
    <text evidence="2">The sequence shown here is derived from an EMBL/GenBank/DDBJ whole genome shotgun (WGS) entry which is preliminary data.</text>
</comment>
<dbReference type="EMBL" id="AWUE01014145">
    <property type="protein sequence ID" value="OMP04893.1"/>
    <property type="molecule type" value="Genomic_DNA"/>
</dbReference>
<evidence type="ECO:0000313" key="3">
    <source>
        <dbReference type="Proteomes" id="UP000187203"/>
    </source>
</evidence>
<sequence>MDFGQNQARMSGRDYPIRARPDPVHDQIYSQL</sequence>
<dbReference type="AlphaFoldDB" id="A0A1R3KCT1"/>
<proteinExistence type="predicted"/>
<name>A0A1R3KCT1_9ROSI</name>
<feature type="compositionally biased region" description="Basic and acidic residues" evidence="1">
    <location>
        <begin position="11"/>
        <end position="25"/>
    </location>
</feature>
<keyword evidence="3" id="KW-1185">Reference proteome</keyword>
<feature type="region of interest" description="Disordered" evidence="1">
    <location>
        <begin position="1"/>
        <end position="32"/>
    </location>
</feature>
<gene>
    <name evidence="2" type="ORF">COLO4_09213</name>
</gene>
<evidence type="ECO:0000256" key="1">
    <source>
        <dbReference type="SAM" id="MobiDB-lite"/>
    </source>
</evidence>
<protein>
    <submittedName>
        <fullName evidence="2">Uncharacterized protein</fullName>
    </submittedName>
</protein>
<organism evidence="2 3">
    <name type="scientific">Corchorus olitorius</name>
    <dbReference type="NCBI Taxonomy" id="93759"/>
    <lineage>
        <taxon>Eukaryota</taxon>
        <taxon>Viridiplantae</taxon>
        <taxon>Streptophyta</taxon>
        <taxon>Embryophyta</taxon>
        <taxon>Tracheophyta</taxon>
        <taxon>Spermatophyta</taxon>
        <taxon>Magnoliopsida</taxon>
        <taxon>eudicotyledons</taxon>
        <taxon>Gunneridae</taxon>
        <taxon>Pentapetalae</taxon>
        <taxon>rosids</taxon>
        <taxon>malvids</taxon>
        <taxon>Malvales</taxon>
        <taxon>Malvaceae</taxon>
        <taxon>Grewioideae</taxon>
        <taxon>Apeibeae</taxon>
        <taxon>Corchorus</taxon>
    </lineage>
</organism>
<reference evidence="3" key="1">
    <citation type="submission" date="2013-09" db="EMBL/GenBank/DDBJ databases">
        <title>Corchorus olitorius genome sequencing.</title>
        <authorList>
            <person name="Alam M."/>
            <person name="Haque M.S."/>
            <person name="Islam M.S."/>
            <person name="Emdad E.M."/>
            <person name="Islam M.M."/>
            <person name="Ahmed B."/>
            <person name="Halim A."/>
            <person name="Hossen Q.M.M."/>
            <person name="Hossain M.Z."/>
            <person name="Ahmed R."/>
            <person name="Khan M.M."/>
            <person name="Islam R."/>
            <person name="Rashid M.M."/>
            <person name="Khan S.A."/>
            <person name="Rahman M.S."/>
            <person name="Alam M."/>
            <person name="Yahiya A.S."/>
            <person name="Khan M.S."/>
            <person name="Azam M.S."/>
            <person name="Haque T."/>
            <person name="Lashkar M.Z.H."/>
            <person name="Akhand A.I."/>
            <person name="Morshed G."/>
            <person name="Roy S."/>
            <person name="Uddin K.S."/>
            <person name="Rabeya T."/>
            <person name="Hossain A.S."/>
            <person name="Chowdhury A."/>
            <person name="Snigdha A.R."/>
            <person name="Mortoza M.S."/>
            <person name="Matin S.A."/>
            <person name="Hoque S.M.E."/>
            <person name="Islam M.K."/>
            <person name="Roy D.K."/>
            <person name="Haider R."/>
            <person name="Moosa M.M."/>
            <person name="Elias S.M."/>
            <person name="Hasan A.M."/>
            <person name="Jahan S."/>
            <person name="Shafiuddin M."/>
            <person name="Mahmood N."/>
            <person name="Shommy N.S."/>
        </authorList>
    </citation>
    <scope>NUCLEOTIDE SEQUENCE [LARGE SCALE GENOMIC DNA]</scope>
    <source>
        <strain evidence="3">cv. O-4</strain>
    </source>
</reference>
<accession>A0A1R3KCT1</accession>
<dbReference type="Proteomes" id="UP000187203">
    <property type="component" value="Unassembled WGS sequence"/>
</dbReference>
<evidence type="ECO:0000313" key="2">
    <source>
        <dbReference type="EMBL" id="OMP04893.1"/>
    </source>
</evidence>